<dbReference type="InterPro" id="IPR014710">
    <property type="entry name" value="RmlC-like_jellyroll"/>
</dbReference>
<reference evidence="2 3" key="1">
    <citation type="submission" date="2021-03" db="EMBL/GenBank/DDBJ databases">
        <title>Genomic Encyclopedia of Type Strains, Phase IV (KMG-IV): sequencing the most valuable type-strain genomes for metagenomic binning, comparative biology and taxonomic classification.</title>
        <authorList>
            <person name="Goeker M."/>
        </authorList>
    </citation>
    <scope>NUCLEOTIDE SEQUENCE [LARGE SCALE GENOMIC DNA]</scope>
    <source>
        <strain evidence="2 3">DSM 14349</strain>
    </source>
</reference>
<gene>
    <name evidence="2" type="ORF">J2Z32_003844</name>
</gene>
<dbReference type="InterPro" id="IPR011051">
    <property type="entry name" value="RmlC_Cupin_sf"/>
</dbReference>
<name>A0ABS4FXC4_9BACL</name>
<evidence type="ECO:0000313" key="3">
    <source>
        <dbReference type="Proteomes" id="UP001519272"/>
    </source>
</evidence>
<dbReference type="EMBL" id="JAGGKG010000022">
    <property type="protein sequence ID" value="MBP1907179.1"/>
    <property type="molecule type" value="Genomic_DNA"/>
</dbReference>
<dbReference type="RefSeq" id="WP_210090762.1">
    <property type="nucleotide sequence ID" value="NZ_JAGGKG010000022.1"/>
</dbReference>
<organism evidence="2 3">
    <name type="scientific">Paenibacillus turicensis</name>
    <dbReference type="NCBI Taxonomy" id="160487"/>
    <lineage>
        <taxon>Bacteria</taxon>
        <taxon>Bacillati</taxon>
        <taxon>Bacillota</taxon>
        <taxon>Bacilli</taxon>
        <taxon>Bacillales</taxon>
        <taxon>Paenibacillaceae</taxon>
        <taxon>Paenibacillus</taxon>
    </lineage>
</organism>
<sequence>MNKHENGQPFTLKELVQYRKHQINSRHLSLGQDKDIVLLALAENESISSECSPTDKLVYMLEGTLEVILSNQSFVLQAEQSIIIPENELHTLQAIGQCKFVHI</sequence>
<evidence type="ECO:0000259" key="1">
    <source>
        <dbReference type="Pfam" id="PF07883"/>
    </source>
</evidence>
<protein>
    <submittedName>
        <fullName evidence="2">Quercetin dioxygenase-like cupin family protein</fullName>
    </submittedName>
</protein>
<dbReference type="InterPro" id="IPR013096">
    <property type="entry name" value="Cupin_2"/>
</dbReference>
<comment type="caution">
    <text evidence="2">The sequence shown here is derived from an EMBL/GenBank/DDBJ whole genome shotgun (WGS) entry which is preliminary data.</text>
</comment>
<accession>A0ABS4FXC4</accession>
<dbReference type="Pfam" id="PF07883">
    <property type="entry name" value="Cupin_2"/>
    <property type="match status" value="1"/>
</dbReference>
<keyword evidence="3" id="KW-1185">Reference proteome</keyword>
<dbReference type="Proteomes" id="UP001519272">
    <property type="component" value="Unassembled WGS sequence"/>
</dbReference>
<dbReference type="SUPFAM" id="SSF51182">
    <property type="entry name" value="RmlC-like cupins"/>
    <property type="match status" value="1"/>
</dbReference>
<dbReference type="Gene3D" id="2.60.120.10">
    <property type="entry name" value="Jelly Rolls"/>
    <property type="match status" value="1"/>
</dbReference>
<proteinExistence type="predicted"/>
<feature type="domain" description="Cupin type-2" evidence="1">
    <location>
        <begin position="40"/>
        <end position="102"/>
    </location>
</feature>
<evidence type="ECO:0000313" key="2">
    <source>
        <dbReference type="EMBL" id="MBP1907179.1"/>
    </source>
</evidence>